<sequence>MDNGGVYNATTEPQRKAPRGRCACTLRHLRGWPQRAAKALQALFSLLAVICEEAVASCLRCGGLYVFEFTSCSALLLSLLALCLHCTAAYEALGGHNVRRLNFYAMPSIGAVFLLASVVLAATSSGSHLEKAACVSTTTIVSCTVFLSCFLNLPFTFADKKQGRAQNPVCSLCWAVSGAISSEFQGFQISWKLP</sequence>
<keyword evidence="3" id="KW-1185">Reference proteome</keyword>
<dbReference type="Proteomes" id="UP000694420">
    <property type="component" value="Unplaced"/>
</dbReference>
<name>A0A8C6ZDY9_NOTPE</name>
<feature type="transmembrane region" description="Helical" evidence="1">
    <location>
        <begin position="73"/>
        <end position="90"/>
    </location>
</feature>
<protein>
    <submittedName>
        <fullName evidence="2">CKLF like MARVEL transmembrane domain containing 6</fullName>
    </submittedName>
</protein>
<evidence type="ECO:0000256" key="1">
    <source>
        <dbReference type="SAM" id="Phobius"/>
    </source>
</evidence>
<keyword evidence="1" id="KW-0812">Transmembrane</keyword>
<evidence type="ECO:0000313" key="3">
    <source>
        <dbReference type="Proteomes" id="UP000694420"/>
    </source>
</evidence>
<gene>
    <name evidence="2" type="primary">CMTM6</name>
</gene>
<feature type="transmembrane region" description="Helical" evidence="1">
    <location>
        <begin position="102"/>
        <end position="123"/>
    </location>
</feature>
<dbReference type="Ensembl" id="ENSNPET00000012118.1">
    <property type="protein sequence ID" value="ENSNPEP00000011815.1"/>
    <property type="gene ID" value="ENSNPEG00000008865.1"/>
</dbReference>
<organism evidence="2 3">
    <name type="scientific">Nothoprocta perdicaria</name>
    <name type="common">Chilean tinamou</name>
    <name type="synonym">Crypturus perdicarius</name>
    <dbReference type="NCBI Taxonomy" id="30464"/>
    <lineage>
        <taxon>Eukaryota</taxon>
        <taxon>Metazoa</taxon>
        <taxon>Chordata</taxon>
        <taxon>Craniata</taxon>
        <taxon>Vertebrata</taxon>
        <taxon>Euteleostomi</taxon>
        <taxon>Archelosauria</taxon>
        <taxon>Archosauria</taxon>
        <taxon>Dinosauria</taxon>
        <taxon>Saurischia</taxon>
        <taxon>Theropoda</taxon>
        <taxon>Coelurosauria</taxon>
        <taxon>Aves</taxon>
        <taxon>Palaeognathae</taxon>
        <taxon>Tinamiformes</taxon>
        <taxon>Tinamidae</taxon>
        <taxon>Nothoprocta</taxon>
    </lineage>
</organism>
<proteinExistence type="predicted"/>
<feature type="transmembrane region" description="Helical" evidence="1">
    <location>
        <begin position="135"/>
        <end position="155"/>
    </location>
</feature>
<dbReference type="AlphaFoldDB" id="A0A8C6ZDY9"/>
<keyword evidence="1" id="KW-1133">Transmembrane helix</keyword>
<evidence type="ECO:0000313" key="2">
    <source>
        <dbReference type="Ensembl" id="ENSNPEP00000011815.1"/>
    </source>
</evidence>
<reference evidence="2" key="2">
    <citation type="submission" date="2025-09" db="UniProtKB">
        <authorList>
            <consortium name="Ensembl"/>
        </authorList>
    </citation>
    <scope>IDENTIFICATION</scope>
</reference>
<accession>A0A8C6ZDY9</accession>
<reference evidence="2" key="1">
    <citation type="submission" date="2025-08" db="UniProtKB">
        <authorList>
            <consortium name="Ensembl"/>
        </authorList>
    </citation>
    <scope>IDENTIFICATION</scope>
</reference>
<keyword evidence="1" id="KW-0472">Membrane</keyword>